<dbReference type="Proteomes" id="UP000694845">
    <property type="component" value="Unplaced"/>
</dbReference>
<dbReference type="KEGG" id="aplc:110977181"/>
<evidence type="ECO:0000259" key="3">
    <source>
        <dbReference type="Pfam" id="PF15821"/>
    </source>
</evidence>
<feature type="region of interest" description="Disordered" evidence="2">
    <location>
        <begin position="515"/>
        <end position="558"/>
    </location>
</feature>
<name>A0A8B7Y372_ACAPL</name>
<dbReference type="InterPro" id="IPR040119">
    <property type="entry name" value="C10orf67-like"/>
</dbReference>
<keyword evidence="4" id="KW-1185">Reference proteome</keyword>
<dbReference type="OMA" id="HINKNWE"/>
<dbReference type="OrthoDB" id="10027521at2759"/>
<evidence type="ECO:0000256" key="2">
    <source>
        <dbReference type="SAM" id="MobiDB-lite"/>
    </source>
</evidence>
<dbReference type="AlphaFoldDB" id="A0A8B7Y372"/>
<evidence type="ECO:0000313" key="4">
    <source>
        <dbReference type="Proteomes" id="UP000694845"/>
    </source>
</evidence>
<dbReference type="PANTHER" id="PTHR22382">
    <property type="entry name" value="RIKEN CDNA 4921504E06 GENE"/>
    <property type="match status" value="1"/>
</dbReference>
<feature type="region of interest" description="Disordered" evidence="2">
    <location>
        <begin position="455"/>
        <end position="483"/>
    </location>
</feature>
<dbReference type="GeneID" id="110977181"/>
<dbReference type="PANTHER" id="PTHR22382:SF7">
    <property type="entry name" value="RIKEN CDNA 4921504E06 GENE"/>
    <property type="match status" value="1"/>
</dbReference>
<feature type="domain" description="DUF4709" evidence="3">
    <location>
        <begin position="48"/>
        <end position="156"/>
    </location>
</feature>
<proteinExistence type="predicted"/>
<feature type="compositionally biased region" description="Acidic residues" evidence="2">
    <location>
        <begin position="517"/>
        <end position="527"/>
    </location>
</feature>
<dbReference type="InterPro" id="IPR031651">
    <property type="entry name" value="DUF4709"/>
</dbReference>
<feature type="compositionally biased region" description="Polar residues" evidence="2">
    <location>
        <begin position="460"/>
        <end position="470"/>
    </location>
</feature>
<protein>
    <submittedName>
        <fullName evidence="5">Uncharacterized protein C10orf67, mitochondrial-like isoform X1</fullName>
    </submittedName>
</protein>
<evidence type="ECO:0000256" key="1">
    <source>
        <dbReference type="SAM" id="Coils"/>
    </source>
</evidence>
<feature type="coiled-coil region" evidence="1">
    <location>
        <begin position="227"/>
        <end position="404"/>
    </location>
</feature>
<dbReference type="Pfam" id="PF15821">
    <property type="entry name" value="DUF4709"/>
    <property type="match status" value="1"/>
</dbReference>
<feature type="coiled-coil region" evidence="1">
    <location>
        <begin position="76"/>
        <end position="103"/>
    </location>
</feature>
<dbReference type="RefSeq" id="XP_022086765.1">
    <property type="nucleotide sequence ID" value="XM_022231073.1"/>
</dbReference>
<dbReference type="Gene3D" id="1.10.287.1490">
    <property type="match status" value="1"/>
</dbReference>
<feature type="region of interest" description="Disordered" evidence="2">
    <location>
        <begin position="28"/>
        <end position="53"/>
    </location>
</feature>
<evidence type="ECO:0000313" key="5">
    <source>
        <dbReference type="RefSeq" id="XP_022086765.1"/>
    </source>
</evidence>
<accession>A0A8B7Y372</accession>
<gene>
    <name evidence="5" type="primary">LOC110977181</name>
</gene>
<reference evidence="5" key="1">
    <citation type="submission" date="2025-08" db="UniProtKB">
        <authorList>
            <consortium name="RefSeq"/>
        </authorList>
    </citation>
    <scope>IDENTIFICATION</scope>
</reference>
<organism evidence="4 5">
    <name type="scientific">Acanthaster planci</name>
    <name type="common">Crown-of-thorns starfish</name>
    <dbReference type="NCBI Taxonomy" id="133434"/>
    <lineage>
        <taxon>Eukaryota</taxon>
        <taxon>Metazoa</taxon>
        <taxon>Echinodermata</taxon>
        <taxon>Eleutherozoa</taxon>
        <taxon>Asterozoa</taxon>
        <taxon>Asteroidea</taxon>
        <taxon>Valvatacea</taxon>
        <taxon>Valvatida</taxon>
        <taxon>Acanthasteridae</taxon>
        <taxon>Acanthaster</taxon>
    </lineage>
</organism>
<keyword evidence="1" id="KW-0175">Coiled coil</keyword>
<sequence length="558" mass="63817">MAEEETETKLAVAAMTSQELAKLALEDAMLADHSSGDDSSGDDDGDIRPSIADQQKVGFFSQDRATQTERSDIINLKEMTKDIQGLLKESQRLKRELAVTKQVMQADYENRLQEKTLDMYVRINERVEELQKMHSERVEIVRRSFRQQLADAIVKLNNDWKKHAGLKMQAEQRRLASKNDQMGEDYEKLVQQVAQQEGIIDMLRMQIAQIAQEPRSEASTPSAVYEVEHLRDEMGNLQQRIDSMEEAMDAKDEQIDELNKDVERLTKDLEKERVQVKQLLHELEESKATAQQELASLRRNADKQRLQMEREMQDKMSKARDEMIEAKEEERKKMVTLARKHAKEAQQQEEERQRILEEQRKAALALEKKERENALQASKSDTDINRLRKMETFLKLEVARLKKELARTTRMWEKKFAILQKSLYALKDESFVRQTLQKQAATLHHASVSYAADTPLGILPSSQPTNTPRRQNPPLPGIGQMSKVRDPRLDLISPYTVSPPSGRGVELFSAAASQIVDNDEADEDSDVEGVIPLPSPPPKWKQDSRPSTSGQVIVLPTA</sequence>